<evidence type="ECO:0000313" key="3">
    <source>
        <dbReference type="Proteomes" id="UP001516662"/>
    </source>
</evidence>
<evidence type="ECO:0000256" key="1">
    <source>
        <dbReference type="SAM" id="Phobius"/>
    </source>
</evidence>
<keyword evidence="1" id="KW-0472">Membrane</keyword>
<organism evidence="2 3">
    <name type="scientific">Litchfieldia luteola</name>
    <dbReference type="NCBI Taxonomy" id="682179"/>
    <lineage>
        <taxon>Bacteria</taxon>
        <taxon>Bacillati</taxon>
        <taxon>Bacillota</taxon>
        <taxon>Bacilli</taxon>
        <taxon>Bacillales</taxon>
        <taxon>Bacillaceae</taxon>
        <taxon>Litchfieldia</taxon>
    </lineage>
</organism>
<accession>A0ABR9QED9</accession>
<keyword evidence="1" id="KW-1133">Transmembrane helix</keyword>
<dbReference type="EMBL" id="JADCLJ010000006">
    <property type="protein sequence ID" value="MBE4906865.1"/>
    <property type="molecule type" value="Genomic_DNA"/>
</dbReference>
<dbReference type="Proteomes" id="UP001516662">
    <property type="component" value="Unassembled WGS sequence"/>
</dbReference>
<gene>
    <name evidence="2" type="ORF">IMZ08_02180</name>
</gene>
<protein>
    <submittedName>
        <fullName evidence="2">Uncharacterized protein</fullName>
    </submittedName>
</protein>
<reference evidence="2 3" key="1">
    <citation type="submission" date="2020-10" db="EMBL/GenBank/DDBJ databases">
        <title>Bacillus sp. HD4P25, an endophyte from a halophyte.</title>
        <authorList>
            <person name="Sun J.-Q."/>
        </authorList>
    </citation>
    <scope>NUCLEOTIDE SEQUENCE [LARGE SCALE GENOMIC DNA]</scope>
    <source>
        <strain evidence="2 3">YIM 93174</strain>
    </source>
</reference>
<feature type="transmembrane region" description="Helical" evidence="1">
    <location>
        <begin position="28"/>
        <end position="51"/>
    </location>
</feature>
<feature type="transmembrane region" description="Helical" evidence="1">
    <location>
        <begin position="5"/>
        <end position="22"/>
    </location>
</feature>
<keyword evidence="1" id="KW-0812">Transmembrane</keyword>
<name>A0ABR9QED9_9BACI</name>
<sequence length="59" mass="6805">MNIKLLLLSGIFIDFFLALYLFTMIDEIGVGMFAFIVAVLFGGTIFFYFTIKRNQQTIK</sequence>
<evidence type="ECO:0000313" key="2">
    <source>
        <dbReference type="EMBL" id="MBE4906865.1"/>
    </source>
</evidence>
<keyword evidence="3" id="KW-1185">Reference proteome</keyword>
<proteinExistence type="predicted"/>
<comment type="caution">
    <text evidence="2">The sequence shown here is derived from an EMBL/GenBank/DDBJ whole genome shotgun (WGS) entry which is preliminary data.</text>
</comment>
<dbReference type="RefSeq" id="WP_193534345.1">
    <property type="nucleotide sequence ID" value="NZ_JADCLJ010000006.1"/>
</dbReference>